<gene>
    <name evidence="2" type="ORF">FJT64_009103</name>
</gene>
<feature type="region of interest" description="Disordered" evidence="1">
    <location>
        <begin position="33"/>
        <end position="110"/>
    </location>
</feature>
<dbReference type="Proteomes" id="UP000440578">
    <property type="component" value="Unassembled WGS sequence"/>
</dbReference>
<dbReference type="AlphaFoldDB" id="A0A6A4VES8"/>
<keyword evidence="3" id="KW-1185">Reference proteome</keyword>
<name>A0A6A4VES8_AMPAM</name>
<proteinExistence type="predicted"/>
<feature type="compositionally biased region" description="Basic and acidic residues" evidence="1">
    <location>
        <begin position="188"/>
        <end position="201"/>
    </location>
</feature>
<dbReference type="OrthoDB" id="422206at2759"/>
<evidence type="ECO:0000313" key="2">
    <source>
        <dbReference type="EMBL" id="KAF0292986.1"/>
    </source>
</evidence>
<comment type="caution">
    <text evidence="2">The sequence shown here is derived from an EMBL/GenBank/DDBJ whole genome shotgun (WGS) entry which is preliminary data.</text>
</comment>
<feature type="compositionally biased region" description="Pro residues" evidence="1">
    <location>
        <begin position="366"/>
        <end position="382"/>
    </location>
</feature>
<reference evidence="2 3" key="1">
    <citation type="submission" date="2019-07" db="EMBL/GenBank/DDBJ databases">
        <title>Draft genome assembly of a fouling barnacle, Amphibalanus amphitrite (Darwin, 1854): The first reference genome for Thecostraca.</title>
        <authorList>
            <person name="Kim W."/>
        </authorList>
    </citation>
    <scope>NUCLEOTIDE SEQUENCE [LARGE SCALE GENOMIC DNA]</scope>
    <source>
        <strain evidence="2">SNU_AA5</strain>
        <tissue evidence="2">Soma without cirri and trophi</tissue>
    </source>
</reference>
<feature type="compositionally biased region" description="Basic and acidic residues" evidence="1">
    <location>
        <begin position="229"/>
        <end position="240"/>
    </location>
</feature>
<feature type="region of interest" description="Disordered" evidence="1">
    <location>
        <begin position="122"/>
        <end position="141"/>
    </location>
</feature>
<protein>
    <submittedName>
        <fullName evidence="2">Uncharacterized protein</fullName>
    </submittedName>
</protein>
<feature type="region of interest" description="Disordered" evidence="1">
    <location>
        <begin position="363"/>
        <end position="440"/>
    </location>
</feature>
<feature type="compositionally biased region" description="Gly residues" evidence="1">
    <location>
        <begin position="385"/>
        <end position="404"/>
    </location>
</feature>
<feature type="region of interest" description="Disordered" evidence="1">
    <location>
        <begin position="164"/>
        <end position="263"/>
    </location>
</feature>
<evidence type="ECO:0000256" key="1">
    <source>
        <dbReference type="SAM" id="MobiDB-lite"/>
    </source>
</evidence>
<organism evidence="2 3">
    <name type="scientific">Amphibalanus amphitrite</name>
    <name type="common">Striped barnacle</name>
    <name type="synonym">Balanus amphitrite</name>
    <dbReference type="NCBI Taxonomy" id="1232801"/>
    <lineage>
        <taxon>Eukaryota</taxon>
        <taxon>Metazoa</taxon>
        <taxon>Ecdysozoa</taxon>
        <taxon>Arthropoda</taxon>
        <taxon>Crustacea</taxon>
        <taxon>Multicrustacea</taxon>
        <taxon>Cirripedia</taxon>
        <taxon>Thoracica</taxon>
        <taxon>Thoracicalcarea</taxon>
        <taxon>Balanomorpha</taxon>
        <taxon>Balanoidea</taxon>
        <taxon>Balanidae</taxon>
        <taxon>Amphibalaninae</taxon>
        <taxon>Amphibalanus</taxon>
    </lineage>
</organism>
<feature type="compositionally biased region" description="Basic residues" evidence="1">
    <location>
        <begin position="207"/>
        <end position="216"/>
    </location>
</feature>
<accession>A0A6A4VES8</accession>
<dbReference type="EMBL" id="VIIS01001781">
    <property type="protein sequence ID" value="KAF0292986.1"/>
    <property type="molecule type" value="Genomic_DNA"/>
</dbReference>
<evidence type="ECO:0000313" key="3">
    <source>
        <dbReference type="Proteomes" id="UP000440578"/>
    </source>
</evidence>
<sequence length="440" mass="45741">MRVTAPVPPLKTGRWNAMHVRIAWEIYKNKRKAASGSGGGLDPARGASAGPPLLMASAPQPSRAAGAGPLDVLGAHQLHSQPASSRHLALARPSLQPPPPRGAPVGSSATAPLQASLPEFSAYRGLAGPGPSPLRSVADPGLSALDPWARYARSVGPLAPVISVGSLKPELGPPAFGGGSSSAYSPSAERDRERRAAERRASAATPPRRHHSRSPVRGKPAEPSQSPAGRRETDERDRPAGLELKAPGRHQLNGHAPRPDPLSQLYGAAAAAPRPLLPYGLDPAAGPRLDPYAALSAGSDPLRSLERDRQLMQLNGLAPLLYREPPAAELARHQQLERLALERDRQLLDHKLQLAGMYGAPVAGYPRPPAPPPPPMSAPPPGGLQLVGGFGKPGFGASPFGGPGAVARPPGPLRRADLPGAAGPPPPGTLYPPRDRDPVR</sequence>